<evidence type="ECO:0000256" key="1">
    <source>
        <dbReference type="SAM" id="Phobius"/>
    </source>
</evidence>
<sequence>MSLFDNVFIKYNIMQIIYVILLTIKRYNAII</sequence>
<organism evidence="2">
    <name type="scientific">Podoviridae sp. ctEmK1</name>
    <dbReference type="NCBI Taxonomy" id="2827727"/>
    <lineage>
        <taxon>Viruses</taxon>
        <taxon>Duplodnaviria</taxon>
        <taxon>Heunggongvirae</taxon>
        <taxon>Uroviricota</taxon>
        <taxon>Caudoviricetes</taxon>
    </lineage>
</organism>
<accession>A0A8S5S632</accession>
<protein>
    <submittedName>
        <fullName evidence="2">Uncharacterized protein</fullName>
    </submittedName>
</protein>
<evidence type="ECO:0000313" key="2">
    <source>
        <dbReference type="EMBL" id="DAF46127.1"/>
    </source>
</evidence>
<keyword evidence="1" id="KW-0812">Transmembrane</keyword>
<keyword evidence="1" id="KW-1133">Transmembrane helix</keyword>
<reference evidence="2" key="1">
    <citation type="journal article" date="2021" name="Proc. Natl. Acad. Sci. U.S.A.">
        <title>A Catalog of Tens of Thousands of Viruses from Human Metagenomes Reveals Hidden Associations with Chronic Diseases.</title>
        <authorList>
            <person name="Tisza M.J."/>
            <person name="Buck C.B."/>
        </authorList>
    </citation>
    <scope>NUCLEOTIDE SEQUENCE</scope>
    <source>
        <strain evidence="2">CtEmK1</strain>
    </source>
</reference>
<feature type="transmembrane region" description="Helical" evidence="1">
    <location>
        <begin position="6"/>
        <end position="24"/>
    </location>
</feature>
<keyword evidence="1" id="KW-0472">Membrane</keyword>
<name>A0A8S5S632_9CAUD</name>
<dbReference type="EMBL" id="BK032531">
    <property type="protein sequence ID" value="DAF46127.1"/>
    <property type="molecule type" value="Genomic_DNA"/>
</dbReference>
<proteinExistence type="predicted"/>